<reference evidence="1 2" key="1">
    <citation type="submission" date="2020-04" db="EMBL/GenBank/DDBJ databases">
        <title>Perkinsus chesapeaki whole genome sequence.</title>
        <authorList>
            <person name="Bogema D.R."/>
        </authorList>
    </citation>
    <scope>NUCLEOTIDE SEQUENCE [LARGE SCALE GENOMIC DNA]</scope>
    <source>
        <strain evidence="1">ATCC PRA-425</strain>
    </source>
</reference>
<gene>
    <name evidence="1" type="ORF">FOL47_000709</name>
</gene>
<proteinExistence type="predicted"/>
<feature type="non-terminal residue" evidence="1">
    <location>
        <position position="1"/>
    </location>
</feature>
<organism evidence="1 2">
    <name type="scientific">Perkinsus chesapeaki</name>
    <name type="common">Clam parasite</name>
    <name type="synonym">Perkinsus andrewsi</name>
    <dbReference type="NCBI Taxonomy" id="330153"/>
    <lineage>
        <taxon>Eukaryota</taxon>
        <taxon>Sar</taxon>
        <taxon>Alveolata</taxon>
        <taxon>Perkinsozoa</taxon>
        <taxon>Perkinsea</taxon>
        <taxon>Perkinsida</taxon>
        <taxon>Perkinsidae</taxon>
        <taxon>Perkinsus</taxon>
    </lineage>
</organism>
<dbReference type="OrthoDB" id="10482651at2759"/>
<name>A0A7J6KX59_PERCH</name>
<evidence type="ECO:0000313" key="1">
    <source>
        <dbReference type="EMBL" id="KAF4651026.1"/>
    </source>
</evidence>
<dbReference type="Proteomes" id="UP000591131">
    <property type="component" value="Unassembled WGS sequence"/>
</dbReference>
<evidence type="ECO:0000313" key="2">
    <source>
        <dbReference type="Proteomes" id="UP000591131"/>
    </source>
</evidence>
<keyword evidence="2" id="KW-1185">Reference proteome</keyword>
<protein>
    <submittedName>
        <fullName evidence="1">Uncharacterized protein</fullName>
    </submittedName>
</protein>
<comment type="caution">
    <text evidence="1">The sequence shown here is derived from an EMBL/GenBank/DDBJ whole genome shotgun (WGS) entry which is preliminary data.</text>
</comment>
<dbReference type="EMBL" id="JAAPAO010001135">
    <property type="protein sequence ID" value="KAF4651026.1"/>
    <property type="molecule type" value="Genomic_DNA"/>
</dbReference>
<dbReference type="AlphaFoldDB" id="A0A7J6KX59"/>
<sequence>LLSGVIRHLVMNPFDTPPALTGLSFGDECINLPECSAGRSEPRTLPELNRYASPFVPSVARKPSETISDMGSMSAETLYYERCASRFTDVESSRLVEGGEADMIAVYQPTNLILQSCVAAERCRIPWHSKEPHIHMVPMLYNTAASSSQSVTHHAEGIGERKAKADIDDDDVSSAKSMLRKISGRWYCPSEPRQFEYEIRGSSVTKHEKTDKNTAKFTQLWKKRFAISKGDVYWSVSHNYVLSKAKFSRNEINWESTNGRQGWTWLRVPHTSDSETEAP</sequence>
<accession>A0A7J6KX59</accession>